<dbReference type="NCBIfam" id="NF012228">
    <property type="entry name" value="RobA_TF"/>
    <property type="match status" value="1"/>
</dbReference>
<keyword evidence="1" id="KW-0805">Transcription regulation</keyword>
<dbReference type="PRINTS" id="PR00032">
    <property type="entry name" value="HTHARAC"/>
</dbReference>
<dbReference type="PROSITE" id="PS00041">
    <property type="entry name" value="HTH_ARAC_FAMILY_1"/>
    <property type="match status" value="1"/>
</dbReference>
<dbReference type="Pfam" id="PF12833">
    <property type="entry name" value="HTH_18"/>
    <property type="match status" value="1"/>
</dbReference>
<name>A0A495REF2_9GAMM</name>
<accession>A0A495REF2</accession>
<evidence type="ECO:0000256" key="2">
    <source>
        <dbReference type="ARBA" id="ARBA00023125"/>
    </source>
</evidence>
<dbReference type="SUPFAM" id="SSF46689">
    <property type="entry name" value="Homeodomain-like"/>
    <property type="match status" value="2"/>
</dbReference>
<dbReference type="GO" id="GO:0043565">
    <property type="term" value="F:sequence-specific DNA binding"/>
    <property type="evidence" value="ECO:0007669"/>
    <property type="project" value="InterPro"/>
</dbReference>
<dbReference type="RefSeq" id="WP_121144954.1">
    <property type="nucleotide sequence ID" value="NZ_RBWY01000002.1"/>
</dbReference>
<dbReference type="Proteomes" id="UP000278542">
    <property type="component" value="Unassembled WGS sequence"/>
</dbReference>
<organism evidence="5 6">
    <name type="scientific">Orbus hercynius</name>
    <dbReference type="NCBI Taxonomy" id="593135"/>
    <lineage>
        <taxon>Bacteria</taxon>
        <taxon>Pseudomonadati</taxon>
        <taxon>Pseudomonadota</taxon>
        <taxon>Gammaproteobacteria</taxon>
        <taxon>Orbales</taxon>
        <taxon>Orbaceae</taxon>
        <taxon>Orbus</taxon>
    </lineage>
</organism>
<keyword evidence="3" id="KW-0804">Transcription</keyword>
<dbReference type="InterPro" id="IPR018060">
    <property type="entry name" value="HTH_AraC"/>
</dbReference>
<dbReference type="InterPro" id="IPR020449">
    <property type="entry name" value="Tscrpt_reg_AraC-type_HTH"/>
</dbReference>
<dbReference type="InterPro" id="IPR018062">
    <property type="entry name" value="HTH_AraC-typ_CS"/>
</dbReference>
<evidence type="ECO:0000313" key="5">
    <source>
        <dbReference type="EMBL" id="RKS85862.1"/>
    </source>
</evidence>
<dbReference type="InterPro" id="IPR050959">
    <property type="entry name" value="MarA-like"/>
</dbReference>
<dbReference type="SMART" id="SM00342">
    <property type="entry name" value="HTH_ARAC"/>
    <property type="match status" value="1"/>
</dbReference>
<feature type="domain" description="HTH araC/xylS-type" evidence="4">
    <location>
        <begin position="9"/>
        <end position="107"/>
    </location>
</feature>
<sequence>MMNQTSIISDLILWIEKNLEQPLSIDHVADKSGYSKWHLQRMFKKVTGQILGTYIRNRRLTHAAVALKLTSKPILDIAMQYRFDSQQTFTRSFKKQFSDTPATYRRNTLWDLEGIMPPIVLNRTRFMLPEPSFVNFPEKVFWGITYRNNCSLNQLIQNNAVFRKQFFTDYLAKYFKNHKMLPDRIYTFMRTHSDKDHIDEQQIFYTIGLEDNSIVDNIHKYVNQGGLYICFKYVGIPSGFSDFMSQVYFSALPRLNIKIRAGDVIEIHYDHSNLTASSIVSEIPLMECDYCVPIIMKDDAGCL</sequence>
<keyword evidence="6" id="KW-1185">Reference proteome</keyword>
<dbReference type="AlphaFoldDB" id="A0A495REF2"/>
<evidence type="ECO:0000256" key="3">
    <source>
        <dbReference type="ARBA" id="ARBA00023163"/>
    </source>
</evidence>
<reference evidence="5 6" key="1">
    <citation type="submission" date="2018-10" db="EMBL/GenBank/DDBJ databases">
        <title>Genomic Encyclopedia of Type Strains, Phase IV (KMG-IV): sequencing the most valuable type-strain genomes for metagenomic binning, comparative biology and taxonomic classification.</title>
        <authorList>
            <person name="Goeker M."/>
        </authorList>
    </citation>
    <scope>NUCLEOTIDE SEQUENCE [LARGE SCALE GENOMIC DNA]</scope>
    <source>
        <strain evidence="5 6">DSM 22228</strain>
    </source>
</reference>
<dbReference type="PANTHER" id="PTHR47504">
    <property type="entry name" value="RIGHT ORIGIN-BINDING PROTEIN"/>
    <property type="match status" value="1"/>
</dbReference>
<dbReference type="InterPro" id="IPR009057">
    <property type="entry name" value="Homeodomain-like_sf"/>
</dbReference>
<dbReference type="Pfam" id="PF06445">
    <property type="entry name" value="GyrI-like"/>
    <property type="match status" value="1"/>
</dbReference>
<dbReference type="Gene3D" id="3.20.80.10">
    <property type="entry name" value="Regulatory factor, effector binding domain"/>
    <property type="match status" value="1"/>
</dbReference>
<gene>
    <name evidence="5" type="ORF">DES39_1278</name>
</gene>
<dbReference type="GO" id="GO:0003700">
    <property type="term" value="F:DNA-binding transcription factor activity"/>
    <property type="evidence" value="ECO:0007669"/>
    <property type="project" value="InterPro"/>
</dbReference>
<evidence type="ECO:0000259" key="4">
    <source>
        <dbReference type="PROSITE" id="PS01124"/>
    </source>
</evidence>
<dbReference type="Gene3D" id="1.10.10.60">
    <property type="entry name" value="Homeodomain-like"/>
    <property type="match status" value="2"/>
</dbReference>
<dbReference type="EMBL" id="RBWY01000002">
    <property type="protein sequence ID" value="RKS85862.1"/>
    <property type="molecule type" value="Genomic_DNA"/>
</dbReference>
<comment type="caution">
    <text evidence="5">The sequence shown here is derived from an EMBL/GenBank/DDBJ whole genome shotgun (WGS) entry which is preliminary data.</text>
</comment>
<dbReference type="SUPFAM" id="SSF55136">
    <property type="entry name" value="Probable bacterial effector-binding domain"/>
    <property type="match status" value="1"/>
</dbReference>
<dbReference type="PROSITE" id="PS01124">
    <property type="entry name" value="HTH_ARAC_FAMILY_2"/>
    <property type="match status" value="1"/>
</dbReference>
<dbReference type="OrthoDB" id="282744at2"/>
<protein>
    <submittedName>
        <fullName evidence="5">AraC family transcriptional regulator</fullName>
    </submittedName>
</protein>
<dbReference type="InterPro" id="IPR011256">
    <property type="entry name" value="Reg_factor_effector_dom_sf"/>
</dbReference>
<dbReference type="InterPro" id="IPR029442">
    <property type="entry name" value="GyrI-like"/>
</dbReference>
<dbReference type="FunFam" id="1.10.10.60:FF:000030">
    <property type="entry name" value="DNA-binding transcriptional regulator SoxS"/>
    <property type="match status" value="1"/>
</dbReference>
<evidence type="ECO:0000313" key="6">
    <source>
        <dbReference type="Proteomes" id="UP000278542"/>
    </source>
</evidence>
<keyword evidence="2" id="KW-0238">DNA-binding</keyword>
<proteinExistence type="predicted"/>
<dbReference type="PANTHER" id="PTHR47504:SF5">
    <property type="entry name" value="RIGHT ORIGIN-BINDING PROTEIN"/>
    <property type="match status" value="1"/>
</dbReference>
<dbReference type="InterPro" id="IPR058147">
    <property type="entry name" value="Rob"/>
</dbReference>
<evidence type="ECO:0000256" key="1">
    <source>
        <dbReference type="ARBA" id="ARBA00023015"/>
    </source>
</evidence>